<dbReference type="Pfam" id="PF01381">
    <property type="entry name" value="HTH_3"/>
    <property type="match status" value="2"/>
</dbReference>
<accession>A0A2T4VWX0</accession>
<dbReference type="SMART" id="SM00530">
    <property type="entry name" value="HTH_XRE"/>
    <property type="match status" value="2"/>
</dbReference>
<evidence type="ECO:0000313" key="4">
    <source>
        <dbReference type="EMBL" id="PTL86268.1"/>
    </source>
</evidence>
<dbReference type="EMBL" id="PSQJ01000005">
    <property type="protein sequence ID" value="PTL86268.1"/>
    <property type="molecule type" value="Genomic_DNA"/>
</dbReference>
<dbReference type="PANTHER" id="PTHR46797">
    <property type="entry name" value="HTH-TYPE TRANSCRIPTIONAL REGULATOR"/>
    <property type="match status" value="1"/>
</dbReference>
<reference evidence="5" key="1">
    <citation type="submission" date="2018-02" db="EMBL/GenBank/DDBJ databases">
        <title>Genome sequence of Candidatus Liberibacter europaeus.</title>
        <authorList>
            <person name="Frampton R.A."/>
            <person name="Thompson S.M."/>
            <person name="David C."/>
            <person name="Addison S.M."/>
            <person name="Smith G.R."/>
        </authorList>
    </citation>
    <scope>NUCLEOTIDE SEQUENCE [LARGE SCALE GENOMIC DNA]</scope>
</reference>
<dbReference type="PANTHER" id="PTHR46797:SF1">
    <property type="entry name" value="METHYLPHOSPHONATE SYNTHASE"/>
    <property type="match status" value="1"/>
</dbReference>
<dbReference type="GO" id="GO:0003677">
    <property type="term" value="F:DNA binding"/>
    <property type="evidence" value="ECO:0007669"/>
    <property type="project" value="UniProtKB-KW"/>
</dbReference>
<dbReference type="GO" id="GO:0005829">
    <property type="term" value="C:cytosol"/>
    <property type="evidence" value="ECO:0007669"/>
    <property type="project" value="TreeGrafter"/>
</dbReference>
<dbReference type="InterPro" id="IPR010982">
    <property type="entry name" value="Lambda_DNA-bd_dom_sf"/>
</dbReference>
<name>A0A2T4VWX0_9HYPH</name>
<dbReference type="SUPFAM" id="SSF47413">
    <property type="entry name" value="lambda repressor-like DNA-binding domains"/>
    <property type="match status" value="2"/>
</dbReference>
<protein>
    <recommendedName>
        <fullName evidence="3">HTH cro/C1-type domain-containing protein</fullName>
    </recommendedName>
</protein>
<dbReference type="Proteomes" id="UP000240811">
    <property type="component" value="Unassembled WGS sequence"/>
</dbReference>
<dbReference type="CDD" id="cd00093">
    <property type="entry name" value="HTH_XRE"/>
    <property type="match status" value="2"/>
</dbReference>
<comment type="caution">
    <text evidence="4">The sequence shown here is derived from an EMBL/GenBank/DDBJ whole genome shotgun (WGS) entry which is preliminary data.</text>
</comment>
<gene>
    <name evidence="4" type="ORF">C4617_04490</name>
</gene>
<evidence type="ECO:0000259" key="3">
    <source>
        <dbReference type="PROSITE" id="PS50943"/>
    </source>
</evidence>
<feature type="domain" description="HTH cro/C1-type" evidence="3">
    <location>
        <begin position="18"/>
        <end position="72"/>
    </location>
</feature>
<dbReference type="InterPro" id="IPR050807">
    <property type="entry name" value="TransReg_Diox_bact_type"/>
</dbReference>
<dbReference type="PROSITE" id="PS50943">
    <property type="entry name" value="HTH_CROC1"/>
    <property type="match status" value="2"/>
</dbReference>
<feature type="region of interest" description="Disordered" evidence="2">
    <location>
        <begin position="217"/>
        <end position="242"/>
    </location>
</feature>
<dbReference type="GO" id="GO:0003700">
    <property type="term" value="F:DNA-binding transcription factor activity"/>
    <property type="evidence" value="ECO:0007669"/>
    <property type="project" value="TreeGrafter"/>
</dbReference>
<dbReference type="InterPro" id="IPR001387">
    <property type="entry name" value="Cro/C1-type_HTH"/>
</dbReference>
<dbReference type="AlphaFoldDB" id="A0A2T4VWX0"/>
<organism evidence="4 5">
    <name type="scientific">Candidatus Liberibacter europaeus</name>
    <dbReference type="NCBI Taxonomy" id="744859"/>
    <lineage>
        <taxon>Bacteria</taxon>
        <taxon>Pseudomonadati</taxon>
        <taxon>Pseudomonadota</taxon>
        <taxon>Alphaproteobacteria</taxon>
        <taxon>Hyphomicrobiales</taxon>
        <taxon>Rhizobiaceae</taxon>
        <taxon>Liberibacter</taxon>
    </lineage>
</organism>
<evidence type="ECO:0000256" key="1">
    <source>
        <dbReference type="ARBA" id="ARBA00023125"/>
    </source>
</evidence>
<sequence>MKKKAEHILDWQEIGQRFKSLRLECNYTQAQMSEISNQVQQSIAMFESGTAPASINYALFLRNEFGVPFEWLYCGINVKVTNTDRNTERTLEAYTIGARLNSIRKKEGMTLKAFSDWIGIPLTTLSNYEKGRNVPEVKTALLIKDALNKPLDWIYFGDTCIPTKGGTNRHITPPSIPLKQVKKTLKDEVMHHIKTLDANELALFVTRMRMEKEALNNAELRHNTTQHNTTRVSPESKPKSSE</sequence>
<feature type="domain" description="HTH cro/C1-type" evidence="3">
    <location>
        <begin position="100"/>
        <end position="154"/>
    </location>
</feature>
<proteinExistence type="predicted"/>
<evidence type="ECO:0000313" key="5">
    <source>
        <dbReference type="Proteomes" id="UP000240811"/>
    </source>
</evidence>
<evidence type="ECO:0000256" key="2">
    <source>
        <dbReference type="SAM" id="MobiDB-lite"/>
    </source>
</evidence>
<keyword evidence="1" id="KW-0238">DNA-binding</keyword>
<feature type="compositionally biased region" description="Polar residues" evidence="2">
    <location>
        <begin position="223"/>
        <end position="233"/>
    </location>
</feature>
<dbReference type="Gene3D" id="1.10.260.40">
    <property type="entry name" value="lambda repressor-like DNA-binding domains"/>
    <property type="match status" value="2"/>
</dbReference>